<accession>A0A0A9CDA8</accession>
<organism evidence="1">
    <name type="scientific">Arundo donax</name>
    <name type="common">Giant reed</name>
    <name type="synonym">Donax arundinaceus</name>
    <dbReference type="NCBI Taxonomy" id="35708"/>
    <lineage>
        <taxon>Eukaryota</taxon>
        <taxon>Viridiplantae</taxon>
        <taxon>Streptophyta</taxon>
        <taxon>Embryophyta</taxon>
        <taxon>Tracheophyta</taxon>
        <taxon>Spermatophyta</taxon>
        <taxon>Magnoliopsida</taxon>
        <taxon>Liliopsida</taxon>
        <taxon>Poales</taxon>
        <taxon>Poaceae</taxon>
        <taxon>PACMAD clade</taxon>
        <taxon>Arundinoideae</taxon>
        <taxon>Arundineae</taxon>
        <taxon>Arundo</taxon>
    </lineage>
</organism>
<evidence type="ECO:0000313" key="1">
    <source>
        <dbReference type="EMBL" id="JAD74304.1"/>
    </source>
</evidence>
<dbReference type="EMBL" id="GBRH01223591">
    <property type="protein sequence ID" value="JAD74304.1"/>
    <property type="molecule type" value="Transcribed_RNA"/>
</dbReference>
<reference evidence="1" key="1">
    <citation type="submission" date="2014-09" db="EMBL/GenBank/DDBJ databases">
        <authorList>
            <person name="Magalhaes I.L.F."/>
            <person name="Oliveira U."/>
            <person name="Santos F.R."/>
            <person name="Vidigal T.H.D.A."/>
            <person name="Brescovit A.D."/>
            <person name="Santos A.J."/>
        </authorList>
    </citation>
    <scope>NUCLEOTIDE SEQUENCE</scope>
    <source>
        <tissue evidence="1">Shoot tissue taken approximately 20 cm above the soil surface</tissue>
    </source>
</reference>
<protein>
    <submittedName>
        <fullName evidence="1">Uncharacterized protein</fullName>
    </submittedName>
</protein>
<name>A0A0A9CDA8_ARUDO</name>
<reference evidence="1" key="2">
    <citation type="journal article" date="2015" name="Data Brief">
        <title>Shoot transcriptome of the giant reed, Arundo donax.</title>
        <authorList>
            <person name="Barrero R.A."/>
            <person name="Guerrero F.D."/>
            <person name="Moolhuijzen P."/>
            <person name="Goolsby J.A."/>
            <person name="Tidwell J."/>
            <person name="Bellgard S.E."/>
            <person name="Bellgard M.I."/>
        </authorList>
    </citation>
    <scope>NUCLEOTIDE SEQUENCE</scope>
    <source>
        <tissue evidence="1">Shoot tissue taken approximately 20 cm above the soil surface</tissue>
    </source>
</reference>
<proteinExistence type="predicted"/>
<sequence length="18" mass="2092">MLKRFLNSICSIDSIQHS</sequence>
<dbReference type="AlphaFoldDB" id="A0A0A9CDA8"/>